<name>S5TJB4_9CORY</name>
<evidence type="ECO:0008006" key="6">
    <source>
        <dbReference type="Google" id="ProtNLM"/>
    </source>
</evidence>
<evidence type="ECO:0000256" key="2">
    <source>
        <dbReference type="SAM" id="Phobius"/>
    </source>
</evidence>
<feature type="chain" id="PRO_5004532755" description="Secreted protein" evidence="3">
    <location>
        <begin position="27"/>
        <end position="109"/>
    </location>
</feature>
<reference evidence="4 5" key="1">
    <citation type="submission" date="2012-11" db="EMBL/GenBank/DDBJ databases">
        <title>The complete genome sequence of Corynebacterium maris Coryn-1 (=DSM 45190).</title>
        <authorList>
            <person name="Schaffert L."/>
            <person name="Albersmeier A."/>
            <person name="Kalinowski J."/>
            <person name="Ruckert C."/>
        </authorList>
    </citation>
    <scope>NUCLEOTIDE SEQUENCE [LARGE SCALE GENOMIC DNA]</scope>
    <source>
        <strain evidence="5">Coryn-1</strain>
    </source>
</reference>
<evidence type="ECO:0000313" key="4">
    <source>
        <dbReference type="EMBL" id="AGS34946.1"/>
    </source>
</evidence>
<evidence type="ECO:0000256" key="3">
    <source>
        <dbReference type="SAM" id="SignalP"/>
    </source>
</evidence>
<dbReference type="AlphaFoldDB" id="S5TJB4"/>
<keyword evidence="5" id="KW-1185">Reference proteome</keyword>
<dbReference type="HOGENOM" id="CLU_161882_2_0_11"/>
<dbReference type="Proteomes" id="UP000015388">
    <property type="component" value="Chromosome"/>
</dbReference>
<dbReference type="KEGG" id="cmd:B841_07365"/>
<gene>
    <name evidence="4" type="ORF">B841_07365</name>
</gene>
<dbReference type="EMBL" id="CP003924">
    <property type="protein sequence ID" value="AGS34946.1"/>
    <property type="molecule type" value="Genomic_DNA"/>
</dbReference>
<feature type="signal peptide" evidence="3">
    <location>
        <begin position="1"/>
        <end position="26"/>
    </location>
</feature>
<accession>S5TJB4</accession>
<keyword evidence="2" id="KW-1133">Transmembrane helix</keyword>
<feature type="region of interest" description="Disordered" evidence="1">
    <location>
        <begin position="25"/>
        <end position="79"/>
    </location>
</feature>
<keyword evidence="3" id="KW-0732">Signal</keyword>
<protein>
    <recommendedName>
        <fullName evidence="6">Secreted protein</fullName>
    </recommendedName>
</protein>
<keyword evidence="2" id="KW-0812">Transmembrane</keyword>
<keyword evidence="2" id="KW-0472">Membrane</keyword>
<feature type="transmembrane region" description="Helical" evidence="2">
    <location>
        <begin position="83"/>
        <end position="104"/>
    </location>
</feature>
<proteinExistence type="predicted"/>
<sequence>MTLRKSLVAAATALTVSAAGVGVASAAEPATDTNQSSQFILAADGNDDKGSSSSSLGSSNDDKKEEGGEVTDGGSSDIDVEDVTGWLGVFTAIIGAASALAGFISKFMA</sequence>
<evidence type="ECO:0000313" key="5">
    <source>
        <dbReference type="Proteomes" id="UP000015388"/>
    </source>
</evidence>
<organism evidence="4 5">
    <name type="scientific">Corynebacterium maris DSM 45190</name>
    <dbReference type="NCBI Taxonomy" id="1224163"/>
    <lineage>
        <taxon>Bacteria</taxon>
        <taxon>Bacillati</taxon>
        <taxon>Actinomycetota</taxon>
        <taxon>Actinomycetes</taxon>
        <taxon>Mycobacteriales</taxon>
        <taxon>Corynebacteriaceae</taxon>
        <taxon>Corynebacterium</taxon>
    </lineage>
</organism>
<dbReference type="RefSeq" id="WP_020934879.1">
    <property type="nucleotide sequence ID" value="NC_021915.1"/>
</dbReference>
<evidence type="ECO:0000256" key="1">
    <source>
        <dbReference type="SAM" id="MobiDB-lite"/>
    </source>
</evidence>
<dbReference type="PATRIC" id="fig|1224163.3.peg.1479"/>
<dbReference type="STRING" id="1224163.B841_07365"/>